<reference evidence="3 4" key="1">
    <citation type="submission" date="2019-01" db="EMBL/GenBank/DDBJ databases">
        <authorList>
            <person name="Sayadi A."/>
        </authorList>
    </citation>
    <scope>NUCLEOTIDE SEQUENCE [LARGE SCALE GENOMIC DNA]</scope>
</reference>
<organism evidence="3 4">
    <name type="scientific">Callosobruchus maculatus</name>
    <name type="common">Southern cowpea weevil</name>
    <name type="synonym">Pulse bruchid</name>
    <dbReference type="NCBI Taxonomy" id="64391"/>
    <lineage>
        <taxon>Eukaryota</taxon>
        <taxon>Metazoa</taxon>
        <taxon>Ecdysozoa</taxon>
        <taxon>Arthropoda</taxon>
        <taxon>Hexapoda</taxon>
        <taxon>Insecta</taxon>
        <taxon>Pterygota</taxon>
        <taxon>Neoptera</taxon>
        <taxon>Endopterygota</taxon>
        <taxon>Coleoptera</taxon>
        <taxon>Polyphaga</taxon>
        <taxon>Cucujiformia</taxon>
        <taxon>Chrysomeloidea</taxon>
        <taxon>Chrysomelidae</taxon>
        <taxon>Bruchinae</taxon>
        <taxon>Bruchini</taxon>
        <taxon>Callosobruchus</taxon>
    </lineage>
</organism>
<feature type="region of interest" description="Disordered" evidence="1">
    <location>
        <begin position="96"/>
        <end position="117"/>
    </location>
</feature>
<gene>
    <name evidence="3" type="ORF">CALMAC_LOCUS8092</name>
</gene>
<dbReference type="AlphaFoldDB" id="A0A653CCZ6"/>
<protein>
    <submittedName>
        <fullName evidence="3">Uncharacterized protein</fullName>
    </submittedName>
</protein>
<feature type="non-terminal residue" evidence="3">
    <location>
        <position position="1"/>
    </location>
</feature>
<evidence type="ECO:0000256" key="2">
    <source>
        <dbReference type="SAM" id="Phobius"/>
    </source>
</evidence>
<keyword evidence="2" id="KW-0812">Transmembrane</keyword>
<sequence length="156" mass="18360">HQVPLHSEKVTVWCALWSGGIIGPYFFENEEGVALTVTERAGEPNIDITWKHQGQRGSQPDLQQQRSQDEMKAAHYNEWYCWSINAQAGIQRQQSFNHYDDGPNKHDRTNQGQWRGTYDSTDRHDNYMNLFLAYNMLISFYNIFIIFLFYIILSLH</sequence>
<accession>A0A653CCZ6</accession>
<dbReference type="EMBL" id="CAACVG010007495">
    <property type="protein sequence ID" value="VEN45738.1"/>
    <property type="molecule type" value="Genomic_DNA"/>
</dbReference>
<proteinExistence type="predicted"/>
<dbReference type="OrthoDB" id="8195099at2759"/>
<evidence type="ECO:0000256" key="1">
    <source>
        <dbReference type="SAM" id="MobiDB-lite"/>
    </source>
</evidence>
<evidence type="ECO:0000313" key="4">
    <source>
        <dbReference type="Proteomes" id="UP000410492"/>
    </source>
</evidence>
<keyword evidence="2" id="KW-0472">Membrane</keyword>
<dbReference type="Proteomes" id="UP000410492">
    <property type="component" value="Unassembled WGS sequence"/>
</dbReference>
<keyword evidence="2" id="KW-1133">Transmembrane helix</keyword>
<keyword evidence="4" id="KW-1185">Reference proteome</keyword>
<evidence type="ECO:0000313" key="3">
    <source>
        <dbReference type="EMBL" id="VEN45738.1"/>
    </source>
</evidence>
<feature type="transmembrane region" description="Helical" evidence="2">
    <location>
        <begin position="131"/>
        <end position="153"/>
    </location>
</feature>
<feature type="compositionally biased region" description="Basic and acidic residues" evidence="1">
    <location>
        <begin position="98"/>
        <end position="109"/>
    </location>
</feature>
<name>A0A653CCZ6_CALMS</name>